<protein>
    <recommendedName>
        <fullName evidence="5">Conjugal transfer protein TraG</fullName>
    </recommendedName>
</protein>
<sequence>MRFFALFFMLSIPALAALAFDLWLAYGESMDFNKPMEFTSVGWLWLRYAEDNYNLMRQTIDPATWSGVISPILSQKTVLVALFPVYLAIPILLIMKIFGWGSFEGNGWLSKLGRSKKKAGFSYQTNLDTPRKKMKYNRR</sequence>
<feature type="transmembrane region" description="Helical" evidence="1">
    <location>
        <begin position="78"/>
        <end position="98"/>
    </location>
</feature>
<feature type="signal peptide" evidence="2">
    <location>
        <begin position="1"/>
        <end position="16"/>
    </location>
</feature>
<keyword evidence="2" id="KW-0732">Signal</keyword>
<name>A0A7T5R2G3_9BACT</name>
<keyword evidence="1" id="KW-0472">Membrane</keyword>
<dbReference type="AlphaFoldDB" id="A0A7T5R2G3"/>
<keyword evidence="1" id="KW-1133">Transmembrane helix</keyword>
<evidence type="ECO:0008006" key="5">
    <source>
        <dbReference type="Google" id="ProtNLM"/>
    </source>
</evidence>
<organism evidence="3 4">
    <name type="scientific">Micavibrio aeruginosavorus</name>
    <dbReference type="NCBI Taxonomy" id="349221"/>
    <lineage>
        <taxon>Bacteria</taxon>
        <taxon>Pseudomonadati</taxon>
        <taxon>Bdellovibrionota</taxon>
        <taxon>Bdellovibrionia</taxon>
        <taxon>Bdellovibrionales</taxon>
        <taxon>Pseudobdellovibrionaceae</taxon>
        <taxon>Micavibrio</taxon>
    </lineage>
</organism>
<keyword evidence="1" id="KW-0812">Transmembrane</keyword>
<evidence type="ECO:0000256" key="1">
    <source>
        <dbReference type="SAM" id="Phobius"/>
    </source>
</evidence>
<evidence type="ECO:0000313" key="4">
    <source>
        <dbReference type="Proteomes" id="UP000595362"/>
    </source>
</evidence>
<dbReference type="Proteomes" id="UP000595362">
    <property type="component" value="Chromosome"/>
</dbReference>
<dbReference type="EMBL" id="CP066681">
    <property type="protein sequence ID" value="QQG36338.1"/>
    <property type="molecule type" value="Genomic_DNA"/>
</dbReference>
<reference evidence="3 4" key="1">
    <citation type="submission" date="2020-07" db="EMBL/GenBank/DDBJ databases">
        <title>Huge and variable diversity of episymbiotic CPR bacteria and DPANN archaea in groundwater ecosystems.</title>
        <authorList>
            <person name="He C.Y."/>
            <person name="Keren R."/>
            <person name="Whittaker M."/>
            <person name="Farag I.F."/>
            <person name="Doudna J."/>
            <person name="Cate J.H.D."/>
            <person name="Banfield J.F."/>
        </authorList>
    </citation>
    <scope>NUCLEOTIDE SEQUENCE [LARGE SCALE GENOMIC DNA]</scope>
    <source>
        <strain evidence="3">NC_groundwater_70_Ag_B-0.1um_54_66</strain>
    </source>
</reference>
<gene>
    <name evidence="3" type="ORF">HYS17_00665</name>
</gene>
<evidence type="ECO:0000256" key="2">
    <source>
        <dbReference type="SAM" id="SignalP"/>
    </source>
</evidence>
<proteinExistence type="predicted"/>
<accession>A0A7T5R2G3</accession>
<evidence type="ECO:0000313" key="3">
    <source>
        <dbReference type="EMBL" id="QQG36338.1"/>
    </source>
</evidence>
<feature type="chain" id="PRO_5032513225" description="Conjugal transfer protein TraG" evidence="2">
    <location>
        <begin position="17"/>
        <end position="139"/>
    </location>
</feature>